<keyword evidence="1" id="KW-0812">Transmembrane</keyword>
<feature type="transmembrane region" description="Helical" evidence="1">
    <location>
        <begin position="79"/>
        <end position="103"/>
    </location>
</feature>
<gene>
    <name evidence="2" type="ORF">V2J18_20730</name>
</gene>
<reference evidence="2 3" key="1">
    <citation type="submission" date="2024-02" db="EMBL/GenBank/DDBJ databases">
        <title>Lysobacter Genome Sequencing and Mining.</title>
        <authorList>
            <person name="Bierman J."/>
            <person name="Walker M.C."/>
        </authorList>
    </citation>
    <scope>NUCLEOTIDE SEQUENCE [LARGE SCALE GENOMIC DNA]</scope>
    <source>
        <strain evidence="2 3">PB6250</strain>
    </source>
</reference>
<sequence>MGEFLTTVFSLPTAFYTVLLGVVIGYWLLSALGLVGGEMIDGWIGGDGHGHGGHGLGDHTLADGAHHHQQGLFDPLMRLGLGGIPVTVVLSVLIGVSWALTYLADVYLLRHLPGVALQIAGGVAAIVIAFAVAIPVSALALRPLRRLLRKMQPGPPRPILGQVAVVRSPVNAVTGTASMEDGGAGLILQIRDDDPVRFQRGDRVVLIEYLEDRNAYRVVSEDEFRGS</sequence>
<keyword evidence="1" id="KW-0472">Membrane</keyword>
<keyword evidence="1" id="KW-1133">Transmembrane helix</keyword>
<dbReference type="EMBL" id="JBANDL010000002">
    <property type="protein sequence ID" value="MEI2457084.1"/>
    <property type="molecule type" value="Genomic_DNA"/>
</dbReference>
<evidence type="ECO:0000313" key="3">
    <source>
        <dbReference type="Proteomes" id="UP001387215"/>
    </source>
</evidence>
<name>A0ABU8D8J7_9GAMM</name>
<dbReference type="RefSeq" id="WP_064749065.1">
    <property type="nucleotide sequence ID" value="NZ_JBANDL010000002.1"/>
</dbReference>
<organism evidence="2 3">
    <name type="scientific">Lysobacter firmicutimachus</name>
    <dbReference type="NCBI Taxonomy" id="1792846"/>
    <lineage>
        <taxon>Bacteria</taxon>
        <taxon>Pseudomonadati</taxon>
        <taxon>Pseudomonadota</taxon>
        <taxon>Gammaproteobacteria</taxon>
        <taxon>Lysobacterales</taxon>
        <taxon>Lysobacteraceae</taxon>
        <taxon>Lysobacter</taxon>
    </lineage>
</organism>
<protein>
    <recommendedName>
        <fullName evidence="4">DUF1449 family protein</fullName>
    </recommendedName>
</protein>
<evidence type="ECO:0000313" key="2">
    <source>
        <dbReference type="EMBL" id="MEI2457084.1"/>
    </source>
</evidence>
<feature type="transmembrane region" description="Helical" evidence="1">
    <location>
        <begin position="14"/>
        <end position="35"/>
    </location>
</feature>
<evidence type="ECO:0008006" key="4">
    <source>
        <dbReference type="Google" id="ProtNLM"/>
    </source>
</evidence>
<feature type="transmembrane region" description="Helical" evidence="1">
    <location>
        <begin position="115"/>
        <end position="141"/>
    </location>
</feature>
<comment type="caution">
    <text evidence="2">The sequence shown here is derived from an EMBL/GenBank/DDBJ whole genome shotgun (WGS) entry which is preliminary data.</text>
</comment>
<proteinExistence type="predicted"/>
<keyword evidence="3" id="KW-1185">Reference proteome</keyword>
<accession>A0ABU8D8J7</accession>
<dbReference type="Proteomes" id="UP001387215">
    <property type="component" value="Unassembled WGS sequence"/>
</dbReference>
<evidence type="ECO:0000256" key="1">
    <source>
        <dbReference type="SAM" id="Phobius"/>
    </source>
</evidence>